<dbReference type="EMBL" id="KZ349913">
    <property type="protein sequence ID" value="PIO64436.1"/>
    <property type="molecule type" value="Genomic_DNA"/>
</dbReference>
<gene>
    <name evidence="1" type="ORF">TELCIR_13937</name>
</gene>
<sequence length="134" mass="14862">MAFGHIRHPTVFHLIHSTETSVISEDSPPILVDVVNGAYAYSPIGELIVSRSATVTFSCLSPKRTSKSKWEFSSTYRSYPQLWTRMEALGAEKVDANQLTVTIAQPEDSGLLHCILPSGKRNTIRMRVEGMSSH</sequence>
<accession>A0A2G9U2D7</accession>
<evidence type="ECO:0000313" key="1">
    <source>
        <dbReference type="EMBL" id="PIO64436.1"/>
    </source>
</evidence>
<evidence type="ECO:0000313" key="2">
    <source>
        <dbReference type="Proteomes" id="UP000230423"/>
    </source>
</evidence>
<evidence type="ECO:0008006" key="3">
    <source>
        <dbReference type="Google" id="ProtNLM"/>
    </source>
</evidence>
<protein>
    <recommendedName>
        <fullName evidence="3">Ig-like domain-containing protein</fullName>
    </recommendedName>
</protein>
<name>A0A2G9U2D7_TELCI</name>
<dbReference type="Proteomes" id="UP000230423">
    <property type="component" value="Unassembled WGS sequence"/>
</dbReference>
<proteinExistence type="predicted"/>
<reference evidence="1 2" key="1">
    <citation type="submission" date="2015-09" db="EMBL/GenBank/DDBJ databases">
        <title>Draft genome of the parasitic nematode Teladorsagia circumcincta isolate WARC Sus (inbred).</title>
        <authorList>
            <person name="Mitreva M."/>
        </authorList>
    </citation>
    <scope>NUCLEOTIDE SEQUENCE [LARGE SCALE GENOMIC DNA]</scope>
    <source>
        <strain evidence="1 2">S</strain>
    </source>
</reference>
<dbReference type="AlphaFoldDB" id="A0A2G9U2D7"/>
<organism evidence="1 2">
    <name type="scientific">Teladorsagia circumcincta</name>
    <name type="common">Brown stomach worm</name>
    <name type="synonym">Ostertagia circumcincta</name>
    <dbReference type="NCBI Taxonomy" id="45464"/>
    <lineage>
        <taxon>Eukaryota</taxon>
        <taxon>Metazoa</taxon>
        <taxon>Ecdysozoa</taxon>
        <taxon>Nematoda</taxon>
        <taxon>Chromadorea</taxon>
        <taxon>Rhabditida</taxon>
        <taxon>Rhabditina</taxon>
        <taxon>Rhabditomorpha</taxon>
        <taxon>Strongyloidea</taxon>
        <taxon>Trichostrongylidae</taxon>
        <taxon>Teladorsagia</taxon>
    </lineage>
</organism>
<dbReference type="OrthoDB" id="9991441at2759"/>
<keyword evidence="2" id="KW-1185">Reference proteome</keyword>